<dbReference type="PANTHER" id="PTHR43808">
    <property type="entry name" value="ACETYLORNITHINE DEACETYLASE"/>
    <property type="match status" value="1"/>
</dbReference>
<protein>
    <submittedName>
        <fullName evidence="1">Peptidase, M20/M25/M40 family</fullName>
        <ecNumber evidence="1">3.4.-.-</ecNumber>
    </submittedName>
</protein>
<dbReference type="EC" id="3.4.-.-" evidence="1"/>
<dbReference type="Proteomes" id="UP000005070">
    <property type="component" value="Unassembled WGS sequence"/>
</dbReference>
<sequence length="542" mass="62142">MKNRIQDIFDKSMVIESFTHTDLERNIENFLNQYIGSLPYFQEHSDYFGTYQIPNDFFHRSVNWALVKRHCADTVILFHHHDTVDIEDFGNLKEIAFDNMALKKALASSALGQDVLEDIISNEWQFGRGSCDMKAALALQLGVVAEYASKAEGKVNLLYLSVGDEESYSQGMRAAVGLLSDLKKKFHLNYILAIDSEPFESNSAQEKVLHVGTVGKMMPVMVTQGILSHMKEPLKGINAVSLLAKVVEKIDLNPLLSDLIDGERAPLPSWSYMRDLKENYDVSTVLRAAGYFNILYLDKSPKELMMTIQHLCQEAVDEFYERYQTLQVVYKEYKKVTKPRVLTYDGLIQLCQKKSGFEEFMHKVTRSAHKAFQAGLSYQEITIETVQKVLDFYDKKEAFVVLTIAPPYYPSMNCRHLKNSVVDIEKLIALYSRYLADTAAARLTVEEFFMGICDISYCALEKSVEEHQKIIDSMAVPEHLYSIDFEKIQDINVPGINLGPWGKDLHQLTERVYEKDMLETIPQFLLYLLEHIDSIKKQELYS</sequence>
<dbReference type="Pfam" id="PF01546">
    <property type="entry name" value="Peptidase_M20"/>
    <property type="match status" value="1"/>
</dbReference>
<dbReference type="EMBL" id="AICQ01000004">
    <property type="protein sequence ID" value="EID22808.1"/>
    <property type="molecule type" value="Genomic_DNA"/>
</dbReference>
<accession>A0AAD2SYA5</accession>
<proteinExistence type="predicted"/>
<gene>
    <name evidence="1" type="ORF">HMPREF1044_0777</name>
</gene>
<keyword evidence="1" id="KW-0378">Hydrolase</keyword>
<dbReference type="GO" id="GO:0016787">
    <property type="term" value="F:hydrolase activity"/>
    <property type="evidence" value="ECO:0007669"/>
    <property type="project" value="UniProtKB-KW"/>
</dbReference>
<dbReference type="SUPFAM" id="SSF53187">
    <property type="entry name" value="Zn-dependent exopeptidases"/>
    <property type="match status" value="1"/>
</dbReference>
<organism evidence="1 2">
    <name type="scientific">Streptococcus constellatus subsp. constellatus SK53</name>
    <dbReference type="NCBI Taxonomy" id="1095730"/>
    <lineage>
        <taxon>Bacteria</taxon>
        <taxon>Bacillati</taxon>
        <taxon>Bacillota</taxon>
        <taxon>Bacilli</taxon>
        <taxon>Lactobacillales</taxon>
        <taxon>Streptococcaceae</taxon>
        <taxon>Streptococcus</taxon>
        <taxon>Streptococcus anginosus group</taxon>
    </lineage>
</organism>
<dbReference type="InterPro" id="IPR012166">
    <property type="entry name" value="Uncharacterised_RocB"/>
</dbReference>
<dbReference type="RefSeq" id="WP_006269388.1">
    <property type="nucleotide sequence ID" value="NZ_AICQ01000004.1"/>
</dbReference>
<dbReference type="PIRSF" id="PIRSF010386">
    <property type="entry name" value="RocB"/>
    <property type="match status" value="1"/>
</dbReference>
<dbReference type="PANTHER" id="PTHR43808:SF27">
    <property type="entry name" value="PROTEIN ROCB"/>
    <property type="match status" value="1"/>
</dbReference>
<dbReference type="InterPro" id="IPR050072">
    <property type="entry name" value="Peptidase_M20A"/>
</dbReference>
<dbReference type="GeneID" id="93847067"/>
<dbReference type="Gene3D" id="3.40.630.10">
    <property type="entry name" value="Zn peptidases"/>
    <property type="match status" value="1"/>
</dbReference>
<dbReference type="AlphaFoldDB" id="A0AAD2SYA5"/>
<reference evidence="1 2" key="1">
    <citation type="submission" date="2012-01" db="EMBL/GenBank/DDBJ databases">
        <authorList>
            <person name="Harkins D.M."/>
            <person name="Madupu R."/>
            <person name="Durkin A.S."/>
            <person name="Torralba M."/>
            <person name="Methe B."/>
            <person name="Sutton G.G."/>
            <person name="Nelson K.E."/>
        </authorList>
    </citation>
    <scope>NUCLEOTIDE SEQUENCE [LARGE SCALE GENOMIC DNA]</scope>
    <source>
        <strain evidence="1 2">SK53</strain>
    </source>
</reference>
<evidence type="ECO:0000313" key="1">
    <source>
        <dbReference type="EMBL" id="EID22808.1"/>
    </source>
</evidence>
<dbReference type="InterPro" id="IPR002933">
    <property type="entry name" value="Peptidase_M20"/>
</dbReference>
<evidence type="ECO:0000313" key="2">
    <source>
        <dbReference type="Proteomes" id="UP000005070"/>
    </source>
</evidence>
<name>A0AAD2SYA5_STRCV</name>
<comment type="caution">
    <text evidence="1">The sequence shown here is derived from an EMBL/GenBank/DDBJ whole genome shotgun (WGS) entry which is preliminary data.</text>
</comment>